<feature type="compositionally biased region" description="Low complexity" evidence="1">
    <location>
        <begin position="249"/>
        <end position="265"/>
    </location>
</feature>
<keyword evidence="3" id="KW-0645">Protease</keyword>
<organism evidence="3 4">
    <name type="scientific">Paracoccus maritimus</name>
    <dbReference type="NCBI Taxonomy" id="2933292"/>
    <lineage>
        <taxon>Bacteria</taxon>
        <taxon>Pseudomonadati</taxon>
        <taxon>Pseudomonadota</taxon>
        <taxon>Alphaproteobacteria</taxon>
        <taxon>Rhodobacterales</taxon>
        <taxon>Paracoccaceae</taxon>
        <taxon>Paracoccus</taxon>
    </lineage>
</organism>
<dbReference type="EMBL" id="JANAVZ010000008">
    <property type="protein sequence ID" value="MCT4334019.1"/>
    <property type="molecule type" value="Genomic_DNA"/>
</dbReference>
<sequence length="300" mass="31730">MTVWNIHLLNARNALTLLLPQIRATAREAVARVSQHADLPRFDLVVKAQPGGGIPDWGVGGYAPAPGLIEVTLNPDRFDAALLLRTLVHEMHHLIRWDGPGYGRSLGEALVSEGLAGHFVLQVLGGKPDPWDAVTPAAGVARQAMNEWARLNHDHARWFLGKGDLRKWTGYGLGHRLIAEHLAQAQGDDAVTLSTTRADAFRPAMRRLVGTDGQSPEDEIAEDEMAGQDAKTGEKAGDGAATSASALGDTDAPAADTAPTETPSDSGGEDRPAQDDAPVPAGRPAPDDDDPKASADNKKG</sequence>
<dbReference type="Proteomes" id="UP001320702">
    <property type="component" value="Unassembled WGS sequence"/>
</dbReference>
<comment type="caution">
    <text evidence="3">The sequence shown here is derived from an EMBL/GenBank/DDBJ whole genome shotgun (WGS) entry which is preliminary data.</text>
</comment>
<accession>A0ABT2KDK2</accession>
<dbReference type="Pfam" id="PF10026">
    <property type="entry name" value="DUF2268"/>
    <property type="match status" value="1"/>
</dbReference>
<feature type="region of interest" description="Disordered" evidence="1">
    <location>
        <begin position="204"/>
        <end position="300"/>
    </location>
</feature>
<name>A0ABT2KDK2_9RHOB</name>
<dbReference type="GO" id="GO:0008233">
    <property type="term" value="F:peptidase activity"/>
    <property type="evidence" value="ECO:0007669"/>
    <property type="project" value="UniProtKB-KW"/>
</dbReference>
<feature type="domain" description="DUF2268" evidence="2">
    <location>
        <begin position="28"/>
        <end position="193"/>
    </location>
</feature>
<dbReference type="RefSeq" id="WP_260277938.1">
    <property type="nucleotide sequence ID" value="NZ_JANAVZ010000008.1"/>
</dbReference>
<feature type="compositionally biased region" description="Acidic residues" evidence="1">
    <location>
        <begin position="215"/>
        <end position="226"/>
    </location>
</feature>
<feature type="compositionally biased region" description="Basic and acidic residues" evidence="1">
    <location>
        <begin position="291"/>
        <end position="300"/>
    </location>
</feature>
<dbReference type="GO" id="GO:0006508">
    <property type="term" value="P:proteolysis"/>
    <property type="evidence" value="ECO:0007669"/>
    <property type="project" value="UniProtKB-KW"/>
</dbReference>
<evidence type="ECO:0000313" key="3">
    <source>
        <dbReference type="EMBL" id="MCT4334019.1"/>
    </source>
</evidence>
<proteinExistence type="predicted"/>
<evidence type="ECO:0000256" key="1">
    <source>
        <dbReference type="SAM" id="MobiDB-lite"/>
    </source>
</evidence>
<dbReference type="InterPro" id="IPR018728">
    <property type="entry name" value="DUF2268"/>
</dbReference>
<protein>
    <submittedName>
        <fullName evidence="3">DUF2268 domain-containing putative Zn-dependent protease</fullName>
    </submittedName>
</protein>
<keyword evidence="4" id="KW-1185">Reference proteome</keyword>
<reference evidence="3 4" key="1">
    <citation type="submission" date="2022-04" db="EMBL/GenBank/DDBJ databases">
        <title>Paracoccus sp. YLB-12 draft genome sequence.</title>
        <authorList>
            <person name="Yu L."/>
        </authorList>
    </citation>
    <scope>NUCLEOTIDE SEQUENCE [LARGE SCALE GENOMIC DNA]</scope>
    <source>
        <strain evidence="3 4">YLB-12</strain>
    </source>
</reference>
<feature type="compositionally biased region" description="Low complexity" evidence="1">
    <location>
        <begin position="275"/>
        <end position="284"/>
    </location>
</feature>
<evidence type="ECO:0000313" key="4">
    <source>
        <dbReference type="Proteomes" id="UP001320702"/>
    </source>
</evidence>
<evidence type="ECO:0000259" key="2">
    <source>
        <dbReference type="Pfam" id="PF10026"/>
    </source>
</evidence>
<keyword evidence="3" id="KW-0378">Hydrolase</keyword>
<gene>
    <name evidence="3" type="ORF">MU516_14225</name>
</gene>